<dbReference type="SUPFAM" id="SSF55874">
    <property type="entry name" value="ATPase domain of HSP90 chaperone/DNA topoisomerase II/histidine kinase"/>
    <property type="match status" value="1"/>
</dbReference>
<dbReference type="InterPro" id="IPR003594">
    <property type="entry name" value="HATPase_dom"/>
</dbReference>
<keyword evidence="7" id="KW-1133">Transmembrane helix</keyword>
<evidence type="ECO:0000256" key="7">
    <source>
        <dbReference type="SAM" id="Phobius"/>
    </source>
</evidence>
<dbReference type="Gene3D" id="6.10.340.10">
    <property type="match status" value="1"/>
</dbReference>
<evidence type="ECO:0000256" key="3">
    <source>
        <dbReference type="ARBA" id="ARBA00022679"/>
    </source>
</evidence>
<feature type="domain" description="Histidine kinase" evidence="8">
    <location>
        <begin position="268"/>
        <end position="471"/>
    </location>
</feature>
<dbReference type="InterPro" id="IPR050980">
    <property type="entry name" value="2C_sensor_his_kinase"/>
</dbReference>
<evidence type="ECO:0000256" key="5">
    <source>
        <dbReference type="ARBA" id="ARBA00022777"/>
    </source>
</evidence>
<dbReference type="EMBL" id="UOFW01000190">
    <property type="protein sequence ID" value="VAX07007.1"/>
    <property type="molecule type" value="Genomic_DNA"/>
</dbReference>
<dbReference type="Gene3D" id="3.30.565.10">
    <property type="entry name" value="Histidine kinase-like ATPase, C-terminal domain"/>
    <property type="match status" value="1"/>
</dbReference>
<dbReference type="PRINTS" id="PR00344">
    <property type="entry name" value="BCTRLSENSOR"/>
</dbReference>
<dbReference type="InterPro" id="IPR036890">
    <property type="entry name" value="HATPase_C_sf"/>
</dbReference>
<dbReference type="EC" id="2.7.13.3" evidence="2"/>
<organism evidence="9">
    <name type="scientific">hydrothermal vent metagenome</name>
    <dbReference type="NCBI Taxonomy" id="652676"/>
    <lineage>
        <taxon>unclassified sequences</taxon>
        <taxon>metagenomes</taxon>
        <taxon>ecological metagenomes</taxon>
    </lineage>
</organism>
<dbReference type="GO" id="GO:0004673">
    <property type="term" value="F:protein histidine kinase activity"/>
    <property type="evidence" value="ECO:0007669"/>
    <property type="project" value="UniProtKB-EC"/>
</dbReference>
<dbReference type="Pfam" id="PF02518">
    <property type="entry name" value="HATPase_c"/>
    <property type="match status" value="1"/>
</dbReference>
<dbReference type="SMART" id="SM00387">
    <property type="entry name" value="HATPase_c"/>
    <property type="match status" value="1"/>
</dbReference>
<keyword evidence="7" id="KW-0472">Membrane</keyword>
<dbReference type="InterPro" id="IPR005467">
    <property type="entry name" value="His_kinase_dom"/>
</dbReference>
<reference evidence="9" key="1">
    <citation type="submission" date="2018-06" db="EMBL/GenBank/DDBJ databases">
        <authorList>
            <person name="Zhirakovskaya E."/>
        </authorList>
    </citation>
    <scope>NUCLEOTIDE SEQUENCE</scope>
</reference>
<comment type="catalytic activity">
    <reaction evidence="1">
        <text>ATP + protein L-histidine = ADP + protein N-phospho-L-histidine.</text>
        <dbReference type="EC" id="2.7.13.3"/>
    </reaction>
</comment>
<keyword evidence="6" id="KW-0067">ATP-binding</keyword>
<sequence length="471" mass="52168">MGKKLNNLSIRSNLSLQLLLLTMLFVLLAEILIYVPSIVNFRKSWLEERLAAANIAILAIEEAPDHMVSEKLAKRLLGNAQVVAISLKEKDKRQLVLNTDQPLVLSARYDIRDASSWQMIVDTMKILFHDHPHGSLIQVTGHASFMEPNDDTFLEIIFREDLLCEDMHDFSINIMLLSIIISLITAGLVYFSLSLLLIRPIKSMTRSVIAFRAAPETIPLITTEDLATARRQDEIGIVMRELGIMQNEIRKTLSEKKHLAQLGESVSKVNHDLRNILASAQMVSDHLNSIDNPLVQKLTPRFVTAVARAIRLCETTLSYGKADIEIPTLTTVDLERLVSEVIVSLGISDSKEINLITYIPDGFSLNADEDQIFRALLNLCRNALQAMQGEGQITITAHKDNGKNIIDICDNGPGIPEQIKAKLFQPFHGSSNGGSGLGLAISKEIIEAHGGSLELVNSDKSGSHFKIIMSV</sequence>
<proteinExistence type="predicted"/>
<evidence type="ECO:0000259" key="8">
    <source>
        <dbReference type="PROSITE" id="PS50109"/>
    </source>
</evidence>
<keyword evidence="3" id="KW-0808">Transferase</keyword>
<dbReference type="PROSITE" id="PS50109">
    <property type="entry name" value="HIS_KIN"/>
    <property type="match status" value="1"/>
</dbReference>
<evidence type="ECO:0000256" key="2">
    <source>
        <dbReference type="ARBA" id="ARBA00012438"/>
    </source>
</evidence>
<dbReference type="PANTHER" id="PTHR44936">
    <property type="entry name" value="SENSOR PROTEIN CREC"/>
    <property type="match status" value="1"/>
</dbReference>
<feature type="transmembrane region" description="Helical" evidence="7">
    <location>
        <begin position="174"/>
        <end position="198"/>
    </location>
</feature>
<accession>A0A3B1BQR8</accession>
<dbReference type="PANTHER" id="PTHR44936:SF10">
    <property type="entry name" value="SENSOR PROTEIN RSTB"/>
    <property type="match status" value="1"/>
</dbReference>
<keyword evidence="4" id="KW-0547">Nucleotide-binding</keyword>
<dbReference type="CDD" id="cd00075">
    <property type="entry name" value="HATPase"/>
    <property type="match status" value="1"/>
</dbReference>
<dbReference type="GO" id="GO:0005524">
    <property type="term" value="F:ATP binding"/>
    <property type="evidence" value="ECO:0007669"/>
    <property type="project" value="UniProtKB-KW"/>
</dbReference>
<dbReference type="AlphaFoldDB" id="A0A3B1BQR8"/>
<evidence type="ECO:0000313" key="9">
    <source>
        <dbReference type="EMBL" id="VAX07007.1"/>
    </source>
</evidence>
<gene>
    <name evidence="9" type="ORF">MNBD_ALPHA03-648</name>
</gene>
<name>A0A3B1BQR8_9ZZZZ</name>
<protein>
    <recommendedName>
        <fullName evidence="2">histidine kinase</fullName>
        <ecNumber evidence="2">2.7.13.3</ecNumber>
    </recommendedName>
</protein>
<evidence type="ECO:0000256" key="1">
    <source>
        <dbReference type="ARBA" id="ARBA00000085"/>
    </source>
</evidence>
<keyword evidence="7" id="KW-0812">Transmembrane</keyword>
<dbReference type="InterPro" id="IPR004358">
    <property type="entry name" value="Sig_transdc_His_kin-like_C"/>
</dbReference>
<evidence type="ECO:0000256" key="6">
    <source>
        <dbReference type="ARBA" id="ARBA00022840"/>
    </source>
</evidence>
<evidence type="ECO:0000256" key="4">
    <source>
        <dbReference type="ARBA" id="ARBA00022741"/>
    </source>
</evidence>
<keyword evidence="5 9" id="KW-0418">Kinase</keyword>